<proteinExistence type="predicted"/>
<name>A0A4V1AB66_HYDPS</name>
<reference evidence="2 3" key="1">
    <citation type="submission" date="2019-03" db="EMBL/GenBank/DDBJ databases">
        <authorList>
            <person name="Sebastian G."/>
            <person name="Baumann P."/>
            <person name="Ruckert C."/>
            <person name="Kalinowski J."/>
            <person name="Nebel B."/>
            <person name="Takors R."/>
            <person name="Blombach B."/>
        </authorList>
    </citation>
    <scope>NUCLEOTIDE SEQUENCE [LARGE SCALE GENOMIC DNA]</scope>
    <source>
        <strain evidence="2 3">DSM 1084</strain>
    </source>
</reference>
<keyword evidence="3" id="KW-1185">Reference proteome</keyword>
<evidence type="ECO:0000256" key="1">
    <source>
        <dbReference type="SAM" id="MobiDB-lite"/>
    </source>
</evidence>
<gene>
    <name evidence="2" type="ORF">HPF_04310</name>
</gene>
<dbReference type="EMBL" id="CP037867">
    <property type="protein sequence ID" value="QBM26893.1"/>
    <property type="molecule type" value="Genomic_DNA"/>
</dbReference>
<dbReference type="Proteomes" id="UP000293912">
    <property type="component" value="Chromosome"/>
</dbReference>
<feature type="region of interest" description="Disordered" evidence="1">
    <location>
        <begin position="72"/>
        <end position="93"/>
    </location>
</feature>
<organism evidence="2 3">
    <name type="scientific">Hydrogenophaga pseudoflava</name>
    <name type="common">Pseudomonas carboxydoflava</name>
    <dbReference type="NCBI Taxonomy" id="47421"/>
    <lineage>
        <taxon>Bacteria</taxon>
        <taxon>Pseudomonadati</taxon>
        <taxon>Pseudomonadota</taxon>
        <taxon>Betaproteobacteria</taxon>
        <taxon>Burkholderiales</taxon>
        <taxon>Comamonadaceae</taxon>
        <taxon>Hydrogenophaga</taxon>
    </lineage>
</organism>
<protein>
    <submittedName>
        <fullName evidence="2">Uncharacterized protein</fullName>
    </submittedName>
</protein>
<evidence type="ECO:0000313" key="3">
    <source>
        <dbReference type="Proteomes" id="UP000293912"/>
    </source>
</evidence>
<dbReference type="AlphaFoldDB" id="A0A4V1AB66"/>
<sequence length="186" mass="19666">MDKNTLLVKTDKGRDAMARRAPELGPRLRSMLILVDGKRNVAELDKLGAGLGGGAALLEQLLEHGWIAPHDPNGQPFSTAPLADSPPAPVAAPALSTASSSTAAAAPAATVSPTLPFLDARRLVVRFINDVAGPMGELTAIKVESCKTAAELQAQLPRVREALQNYRGAATVQRFDQEIVPQLPRH</sequence>
<dbReference type="RefSeq" id="WP_133155841.1">
    <property type="nucleotide sequence ID" value="NZ_CP037867.1"/>
</dbReference>
<dbReference type="KEGG" id="hpse:HPF_04310"/>
<evidence type="ECO:0000313" key="2">
    <source>
        <dbReference type="EMBL" id="QBM26893.1"/>
    </source>
</evidence>
<accession>A0A4V1AB66</accession>